<reference evidence="3" key="2">
    <citation type="submission" date="2022-01" db="EMBL/GenBank/DDBJ databases">
        <authorList>
            <person name="Yamashiro T."/>
            <person name="Shiraishi A."/>
            <person name="Satake H."/>
            <person name="Nakayama K."/>
        </authorList>
    </citation>
    <scope>NUCLEOTIDE SEQUENCE</scope>
</reference>
<evidence type="ECO:0000256" key="2">
    <source>
        <dbReference type="SAM" id="MobiDB-lite"/>
    </source>
</evidence>
<feature type="region of interest" description="Disordered" evidence="2">
    <location>
        <begin position="542"/>
        <end position="583"/>
    </location>
</feature>
<evidence type="ECO:0000256" key="1">
    <source>
        <dbReference type="SAM" id="Coils"/>
    </source>
</evidence>
<evidence type="ECO:0008006" key="5">
    <source>
        <dbReference type="Google" id="ProtNLM"/>
    </source>
</evidence>
<feature type="region of interest" description="Disordered" evidence="2">
    <location>
        <begin position="677"/>
        <end position="719"/>
    </location>
</feature>
<feature type="coiled-coil region" evidence="1">
    <location>
        <begin position="453"/>
        <end position="513"/>
    </location>
</feature>
<dbReference type="SUPFAM" id="SSF56672">
    <property type="entry name" value="DNA/RNA polymerases"/>
    <property type="match status" value="1"/>
</dbReference>
<dbReference type="EMBL" id="BQNB010008675">
    <property type="protein sequence ID" value="GJS52719.1"/>
    <property type="molecule type" value="Genomic_DNA"/>
</dbReference>
<feature type="compositionally biased region" description="Low complexity" evidence="2">
    <location>
        <begin position="700"/>
        <end position="719"/>
    </location>
</feature>
<reference evidence="3" key="1">
    <citation type="journal article" date="2022" name="Int. J. Mol. Sci.">
        <title>Draft Genome of Tanacetum Coccineum: Genomic Comparison of Closely Related Tanacetum-Family Plants.</title>
        <authorList>
            <person name="Yamashiro T."/>
            <person name="Shiraishi A."/>
            <person name="Nakayama K."/>
            <person name="Satake H."/>
        </authorList>
    </citation>
    <scope>NUCLEOTIDE SEQUENCE</scope>
</reference>
<evidence type="ECO:0000313" key="4">
    <source>
        <dbReference type="Proteomes" id="UP001151760"/>
    </source>
</evidence>
<comment type="caution">
    <text evidence="3">The sequence shown here is derived from an EMBL/GenBank/DDBJ whole genome shotgun (WGS) entry which is preliminary data.</text>
</comment>
<organism evidence="3 4">
    <name type="scientific">Tanacetum coccineum</name>
    <dbReference type="NCBI Taxonomy" id="301880"/>
    <lineage>
        <taxon>Eukaryota</taxon>
        <taxon>Viridiplantae</taxon>
        <taxon>Streptophyta</taxon>
        <taxon>Embryophyta</taxon>
        <taxon>Tracheophyta</taxon>
        <taxon>Spermatophyta</taxon>
        <taxon>Magnoliopsida</taxon>
        <taxon>eudicotyledons</taxon>
        <taxon>Gunneridae</taxon>
        <taxon>Pentapetalae</taxon>
        <taxon>asterids</taxon>
        <taxon>campanulids</taxon>
        <taxon>Asterales</taxon>
        <taxon>Asteraceae</taxon>
        <taxon>Asteroideae</taxon>
        <taxon>Anthemideae</taxon>
        <taxon>Anthemidinae</taxon>
        <taxon>Tanacetum</taxon>
    </lineage>
</organism>
<proteinExistence type="predicted"/>
<feature type="coiled-coil region" evidence="1">
    <location>
        <begin position="106"/>
        <end position="184"/>
    </location>
</feature>
<accession>A0ABQ4WIM2</accession>
<protein>
    <recommendedName>
        <fullName evidence="5">Reverse transcriptase Ty1/copia-type domain-containing protein</fullName>
    </recommendedName>
</protein>
<sequence length="1116" mass="127765">MEAKEKGIILDAEAEAFLAYVECTVPYAEPLAITTTTTFEVSHEDAYDIDVDEGPHAAAAFMANLMQTSPSTREGTSNDTNFYSEIDLRLQLAGHIKDNEEQIFANDSLKAELERYKTQVQNLEQSKVKKDLEQLVFECNKRNDDLEEQLVSLKQQLLQHVESNKSLKTESEKLKADKNALEDSYLEELDLHKSALRRRNPQYLKSAQLCRPALYLGDVIVDPLHTPFRVHDSEDTLVQAEVSRTKMFEMMKNPKCKVPSKPVNYAKINSLYDTFVPQKELSREQTYWLPANEIASYNSNQSKPVTDFVRTRPAKSQVKTQLKMLKTCFPEFDKVVKDRTTPSYITDGEWRFEHTKKCFVEEIILFYEKLKTHVKGIEDNLFKEVSEYMKIFDELDKEYICSIVLTSYIAEPMSVEARSNCVKEHSRNLELEAEILKVCNNSNSPELNAFFEINQLEDQLQGKDELIRKSKAHISNIKEVSANPNQSALETKITQLKEELTAVRIKHDSLRDENVGTVVPEKPKVLAPGLYAMTPKIKSITEASKSKSKCETKTHRNLPARRENVKRVEKPPRNLNKKNRVDSSLSDKRTGFISKSISVYKSSFGIWTQGLLHSTFDRVLAQGLSTTLGMERLSRHRYFCYYATPYKKAYRSTNRRTRKIQETVHVTFDELTKGMTSVQSSTGLRPNSMAPGHNVTEDAPTATTITSPSQTSPPYTSVDRSEYTIITSSSESFENAITNEFDSEASSSGTVNNVIGDLNRTVSIRRQLETDAMWCFFNEFLENVKPKHFKEAVQYPCWIDAIQEEIHEFQRLAVWELVPAPSHLLVIGLKWVYKIKLDEYGDVLKNKTWLAAKVSQNPRGIFINQSKYALEILKKYGLDSSASVDTPMVEKSKLDEDRQGKLVDPIRFRRMVGSLMYLSASRPDIVFVVCLCARYQAKPTEKHLHAIKRIFRYLKGTIHMGLWYSKDSGFSLRTFVDADYAGCQDTRRSTSRSAQFLGDKIVSWSLKKQKSTAISTTEAKYIALSGCCAQILWMCSQLSDYGFTFNKILLYCDNQSAIALCCNNVQHSRSKHIDIRNHFIKEQVENKVVEVYFVETKYKWQGIFTNSLPKGMNFEY</sequence>
<dbReference type="Proteomes" id="UP001151760">
    <property type="component" value="Unassembled WGS sequence"/>
</dbReference>
<dbReference type="PANTHER" id="PTHR11439">
    <property type="entry name" value="GAG-POL-RELATED RETROTRANSPOSON"/>
    <property type="match status" value="1"/>
</dbReference>
<keyword evidence="1" id="KW-0175">Coiled coil</keyword>
<dbReference type="PANTHER" id="PTHR11439:SF483">
    <property type="entry name" value="PEPTIDE SYNTHASE GLIP-LIKE, PUTATIVE (AFU_ORTHOLOGUE AFUA_3G12920)-RELATED"/>
    <property type="match status" value="1"/>
</dbReference>
<gene>
    <name evidence="3" type="ORF">Tco_0626081</name>
</gene>
<name>A0ABQ4WIM2_9ASTR</name>
<dbReference type="CDD" id="cd09272">
    <property type="entry name" value="RNase_HI_RT_Ty1"/>
    <property type="match status" value="1"/>
</dbReference>
<evidence type="ECO:0000313" key="3">
    <source>
        <dbReference type="EMBL" id="GJS52719.1"/>
    </source>
</evidence>
<dbReference type="InterPro" id="IPR043502">
    <property type="entry name" value="DNA/RNA_pol_sf"/>
</dbReference>
<feature type="compositionally biased region" description="Basic and acidic residues" evidence="2">
    <location>
        <begin position="544"/>
        <end position="572"/>
    </location>
</feature>
<keyword evidence="4" id="KW-1185">Reference proteome</keyword>